<comment type="caution">
    <text evidence="1">The sequence shown here is derived from an EMBL/GenBank/DDBJ whole genome shotgun (WGS) entry which is preliminary data.</text>
</comment>
<evidence type="ECO:0000313" key="1">
    <source>
        <dbReference type="EMBL" id="GBO29065.1"/>
    </source>
</evidence>
<proteinExistence type="predicted"/>
<keyword evidence="2" id="KW-1185">Reference proteome</keyword>
<name>A0A4Y2VVZ2_ARAVE</name>
<dbReference type="Proteomes" id="UP000499080">
    <property type="component" value="Unassembled WGS sequence"/>
</dbReference>
<reference evidence="1 2" key="1">
    <citation type="journal article" date="2019" name="Sci. Rep.">
        <title>Orb-weaving spider Araneus ventricosus genome elucidates the spidroin gene catalogue.</title>
        <authorList>
            <person name="Kono N."/>
            <person name="Nakamura H."/>
            <person name="Ohtoshi R."/>
            <person name="Moran D.A.P."/>
            <person name="Shinohara A."/>
            <person name="Yoshida Y."/>
            <person name="Fujiwara M."/>
            <person name="Mori M."/>
            <person name="Tomita M."/>
            <person name="Arakawa K."/>
        </authorList>
    </citation>
    <scope>NUCLEOTIDE SEQUENCE [LARGE SCALE GENOMIC DNA]</scope>
</reference>
<dbReference type="EMBL" id="BGPR01052196">
    <property type="protein sequence ID" value="GBO29065.1"/>
    <property type="molecule type" value="Genomic_DNA"/>
</dbReference>
<sequence length="140" mass="15208">MVKYGLMSTAEASVNGMPIRIILESSSEVNFNASDCAMSLGVKRNRIHSSVSVIHGLAQDTKYETNAIISNKDNSFHGGLRFMVVPNISSVTPSCNLDISRLSLPKHIKLADPSLHKTAKISILLGAQVFLKLLTQIKSK</sequence>
<organism evidence="1 2">
    <name type="scientific">Araneus ventricosus</name>
    <name type="common">Orbweaver spider</name>
    <name type="synonym">Epeira ventricosa</name>
    <dbReference type="NCBI Taxonomy" id="182803"/>
    <lineage>
        <taxon>Eukaryota</taxon>
        <taxon>Metazoa</taxon>
        <taxon>Ecdysozoa</taxon>
        <taxon>Arthropoda</taxon>
        <taxon>Chelicerata</taxon>
        <taxon>Arachnida</taxon>
        <taxon>Araneae</taxon>
        <taxon>Araneomorphae</taxon>
        <taxon>Entelegynae</taxon>
        <taxon>Araneoidea</taxon>
        <taxon>Araneidae</taxon>
        <taxon>Araneus</taxon>
    </lineage>
</organism>
<accession>A0A4Y2VVZ2</accession>
<dbReference type="AlphaFoldDB" id="A0A4Y2VVZ2"/>
<gene>
    <name evidence="1" type="ORF">AVEN_173472_1</name>
</gene>
<dbReference type="OrthoDB" id="8069719at2759"/>
<evidence type="ECO:0000313" key="2">
    <source>
        <dbReference type="Proteomes" id="UP000499080"/>
    </source>
</evidence>
<protein>
    <submittedName>
        <fullName evidence="1">Uncharacterized protein</fullName>
    </submittedName>
</protein>